<dbReference type="InterPro" id="IPR046357">
    <property type="entry name" value="PPIase_dom_sf"/>
</dbReference>
<name>A0ABZ0J6R2_9BURK</name>
<dbReference type="GO" id="GO:0003755">
    <property type="term" value="F:peptidyl-prolyl cis-trans isomerase activity"/>
    <property type="evidence" value="ECO:0007669"/>
    <property type="project" value="UniProtKB-EC"/>
</dbReference>
<dbReference type="InterPro" id="IPR001179">
    <property type="entry name" value="PPIase_FKBP_dom"/>
</dbReference>
<evidence type="ECO:0000256" key="2">
    <source>
        <dbReference type="ARBA" id="ARBA00006577"/>
    </source>
</evidence>
<feature type="domain" description="PPIase FKBP-type" evidence="8">
    <location>
        <begin position="46"/>
        <end position="132"/>
    </location>
</feature>
<proteinExistence type="inferred from homology"/>
<evidence type="ECO:0000313" key="10">
    <source>
        <dbReference type="Proteomes" id="UP001303211"/>
    </source>
</evidence>
<keyword evidence="10" id="KW-1185">Reference proteome</keyword>
<dbReference type="Pfam" id="PF00254">
    <property type="entry name" value="FKBP_C"/>
    <property type="match status" value="1"/>
</dbReference>
<comment type="catalytic activity">
    <reaction evidence="1 5 6">
        <text>[protein]-peptidylproline (omega=180) = [protein]-peptidylproline (omega=0)</text>
        <dbReference type="Rhea" id="RHEA:16237"/>
        <dbReference type="Rhea" id="RHEA-COMP:10747"/>
        <dbReference type="Rhea" id="RHEA-COMP:10748"/>
        <dbReference type="ChEBI" id="CHEBI:83833"/>
        <dbReference type="ChEBI" id="CHEBI:83834"/>
        <dbReference type="EC" id="5.2.1.8"/>
    </reaction>
</comment>
<evidence type="ECO:0000256" key="6">
    <source>
        <dbReference type="RuleBase" id="RU003915"/>
    </source>
</evidence>
<accession>A0ABZ0J6R2</accession>
<evidence type="ECO:0000313" key="9">
    <source>
        <dbReference type="EMBL" id="WOO33578.1"/>
    </source>
</evidence>
<protein>
    <recommendedName>
        <fullName evidence="6">Peptidyl-prolyl cis-trans isomerase</fullName>
        <ecNumber evidence="6">5.2.1.8</ecNumber>
    </recommendedName>
</protein>
<dbReference type="EMBL" id="CP136921">
    <property type="protein sequence ID" value="WOO33578.1"/>
    <property type="molecule type" value="Genomic_DNA"/>
</dbReference>
<dbReference type="PANTHER" id="PTHR43811">
    <property type="entry name" value="FKBP-TYPE PEPTIDYL-PROLYL CIS-TRANS ISOMERASE FKPA"/>
    <property type="match status" value="1"/>
</dbReference>
<evidence type="ECO:0000256" key="1">
    <source>
        <dbReference type="ARBA" id="ARBA00000971"/>
    </source>
</evidence>
<feature type="signal peptide" evidence="7">
    <location>
        <begin position="1"/>
        <end position="19"/>
    </location>
</feature>
<organism evidence="9 10">
    <name type="scientific">Diaphorobacter limosus</name>
    <dbReference type="NCBI Taxonomy" id="3036128"/>
    <lineage>
        <taxon>Bacteria</taxon>
        <taxon>Pseudomonadati</taxon>
        <taxon>Pseudomonadota</taxon>
        <taxon>Betaproteobacteria</taxon>
        <taxon>Burkholderiales</taxon>
        <taxon>Comamonadaceae</taxon>
        <taxon>Diaphorobacter</taxon>
    </lineage>
</organism>
<reference evidence="9 10" key="1">
    <citation type="submission" date="2023-03" db="EMBL/GenBank/DDBJ databases">
        <title>Diaphorobacter basophil sp. nov., isolated from a sewage-treatment plant.</title>
        <authorList>
            <person name="Yang K."/>
        </authorList>
    </citation>
    <scope>NUCLEOTIDE SEQUENCE [LARGE SCALE GENOMIC DNA]</scope>
    <source>
        <strain evidence="9 10">Y-1</strain>
    </source>
</reference>
<comment type="similarity">
    <text evidence="2 6">Belongs to the FKBP-type PPIase family.</text>
</comment>
<keyword evidence="4 5" id="KW-0413">Isomerase</keyword>
<evidence type="ECO:0000256" key="3">
    <source>
        <dbReference type="ARBA" id="ARBA00023110"/>
    </source>
</evidence>
<evidence type="ECO:0000256" key="7">
    <source>
        <dbReference type="SAM" id="SignalP"/>
    </source>
</evidence>
<dbReference type="PROSITE" id="PS50059">
    <property type="entry name" value="FKBP_PPIASE"/>
    <property type="match status" value="1"/>
</dbReference>
<evidence type="ECO:0000256" key="4">
    <source>
        <dbReference type="ARBA" id="ARBA00023235"/>
    </source>
</evidence>
<feature type="chain" id="PRO_5047274480" description="Peptidyl-prolyl cis-trans isomerase" evidence="7">
    <location>
        <begin position="20"/>
        <end position="132"/>
    </location>
</feature>
<keyword evidence="7" id="KW-0732">Signal</keyword>
<dbReference type="PANTHER" id="PTHR43811:SF19">
    <property type="entry name" value="39 KDA FK506-BINDING NUCLEAR PROTEIN"/>
    <property type="match status" value="1"/>
</dbReference>
<evidence type="ECO:0000256" key="5">
    <source>
        <dbReference type="PROSITE-ProRule" id="PRU00277"/>
    </source>
</evidence>
<dbReference type="Proteomes" id="UP001303211">
    <property type="component" value="Chromosome"/>
</dbReference>
<dbReference type="Gene3D" id="3.10.50.40">
    <property type="match status" value="1"/>
</dbReference>
<dbReference type="SUPFAM" id="SSF54534">
    <property type="entry name" value="FKBP-like"/>
    <property type="match status" value="1"/>
</dbReference>
<keyword evidence="3 5" id="KW-0697">Rotamase</keyword>
<dbReference type="RefSeq" id="WP_317702944.1">
    <property type="nucleotide sequence ID" value="NZ_CP136921.1"/>
</dbReference>
<evidence type="ECO:0000259" key="8">
    <source>
        <dbReference type="PROSITE" id="PS50059"/>
    </source>
</evidence>
<gene>
    <name evidence="9" type="ORF">P4826_05755</name>
</gene>
<dbReference type="EC" id="5.2.1.8" evidence="6"/>
<sequence length="132" mass="14130">MRTTLTLLAALFFTPVALAQSAPVTTASGVVYESLHDGTGISPKAGDTVKVHYRGIAADGKEIDSSYKRGEPAEFPVNRVIPCWREGLQLMKEGGKAKLSCPPATTYGMRGSSALIPSNTTMQFEIELLSVR</sequence>